<dbReference type="InterPro" id="IPR036291">
    <property type="entry name" value="NAD(P)-bd_dom_sf"/>
</dbReference>
<evidence type="ECO:0000256" key="2">
    <source>
        <dbReference type="ARBA" id="ARBA00022857"/>
    </source>
</evidence>
<keyword evidence="4" id="KW-0963">Cytoplasm</keyword>
<sequence length="260" mass="28596">MNVCFLGCGNIAQAMIDGLIRSGVSSSSIACIERNEIKVKLLKEKNLKVIELDNLATENFDLVILAVKPKDALTAEKDIFKVAPSSKVLTVVAGIELNKYSNPNSIIRSMPNTSTAFGKGITALYAIDHSSKEFNLANDLFQKVGHVFILNNEEDMHAFTSIIGSGQAYLFEALRIYLMELEKIASDNSDFKQIFKNFVTGLGDAFSNEPDFETLINKIKSPGGTTQAGLESLEKNDLESIFKEAFRAAKNRSIEISNEQ</sequence>
<proteinExistence type="inferred from homology"/>
<name>A0A838Y0J2_9GAMM</name>
<comment type="pathway">
    <text evidence="4">Amino-acid biosynthesis; L-proline biosynthesis; L-proline from L-glutamate 5-semialdehyde: step 1/1.</text>
</comment>
<dbReference type="SUPFAM" id="SSF51735">
    <property type="entry name" value="NAD(P)-binding Rossmann-fold domains"/>
    <property type="match status" value="1"/>
</dbReference>
<dbReference type="Pfam" id="PF14748">
    <property type="entry name" value="P5CR_dimer"/>
    <property type="match status" value="1"/>
</dbReference>
<dbReference type="AlphaFoldDB" id="A0A838Y0J2"/>
<feature type="domain" description="Pyrroline-5-carboxylate reductase catalytic N-terminal" evidence="6">
    <location>
        <begin position="3"/>
        <end position="86"/>
    </location>
</feature>
<dbReference type="Gene3D" id="3.40.50.720">
    <property type="entry name" value="NAD(P)-binding Rossmann-like Domain"/>
    <property type="match status" value="1"/>
</dbReference>
<keyword evidence="2 4" id="KW-0521">NADP</keyword>
<dbReference type="InterPro" id="IPR000304">
    <property type="entry name" value="Pyrroline-COOH_reductase"/>
</dbReference>
<evidence type="ECO:0000259" key="6">
    <source>
        <dbReference type="Pfam" id="PF03807"/>
    </source>
</evidence>
<dbReference type="PANTHER" id="PTHR11645:SF0">
    <property type="entry name" value="PYRROLINE-5-CARBOXYLATE REDUCTASE 3"/>
    <property type="match status" value="1"/>
</dbReference>
<evidence type="ECO:0000256" key="4">
    <source>
        <dbReference type="HAMAP-Rule" id="MF_01925"/>
    </source>
</evidence>
<protein>
    <recommendedName>
        <fullName evidence="4">Pyrroline-5-carboxylate reductase</fullName>
        <shortName evidence="4">P5C reductase</shortName>
        <shortName evidence="4">P5CR</shortName>
        <ecNumber evidence="4">1.5.1.2</ecNumber>
    </recommendedName>
    <alternativeName>
        <fullName evidence="4">PCA reductase</fullName>
    </alternativeName>
</protein>
<comment type="caution">
    <text evidence="8">The sequence shown here is derived from an EMBL/GenBank/DDBJ whole genome shotgun (WGS) entry which is preliminary data.</text>
</comment>
<feature type="binding site" evidence="5">
    <location>
        <begin position="66"/>
        <end position="69"/>
    </location>
    <ligand>
        <name>NADP(+)</name>
        <dbReference type="ChEBI" id="CHEBI:58349"/>
    </ligand>
</feature>
<keyword evidence="4" id="KW-0028">Amino-acid biosynthesis</keyword>
<keyword evidence="4" id="KW-0641">Proline biosynthesis</keyword>
<dbReference type="EC" id="1.5.1.2" evidence="4"/>
<comment type="catalytic activity">
    <reaction evidence="4">
        <text>L-proline + NADP(+) = (S)-1-pyrroline-5-carboxylate + NADPH + 2 H(+)</text>
        <dbReference type="Rhea" id="RHEA:14109"/>
        <dbReference type="ChEBI" id="CHEBI:15378"/>
        <dbReference type="ChEBI" id="CHEBI:17388"/>
        <dbReference type="ChEBI" id="CHEBI:57783"/>
        <dbReference type="ChEBI" id="CHEBI:58349"/>
        <dbReference type="ChEBI" id="CHEBI:60039"/>
        <dbReference type="EC" id="1.5.1.2"/>
    </reaction>
</comment>
<dbReference type="Proteomes" id="UP000551848">
    <property type="component" value="Unassembled WGS sequence"/>
</dbReference>
<dbReference type="Pfam" id="PF03807">
    <property type="entry name" value="F420_oxidored"/>
    <property type="match status" value="1"/>
</dbReference>
<dbReference type="SUPFAM" id="SSF48179">
    <property type="entry name" value="6-phosphogluconate dehydrogenase C-terminal domain-like"/>
    <property type="match status" value="1"/>
</dbReference>
<dbReference type="InterPro" id="IPR028939">
    <property type="entry name" value="P5C_Rdtase_cat_N"/>
</dbReference>
<reference evidence="8 9" key="1">
    <citation type="submission" date="2020-06" db="EMBL/GenBank/DDBJ databases">
        <title>Dysbiosis in marine aquaculture revealed through microbiome analysis: reverse ecology for environmental sustainability.</title>
        <authorList>
            <person name="Haro-Moreno J.M."/>
            <person name="Coutinho F.H."/>
            <person name="Zaragoza-Solas A."/>
            <person name="Picazo A."/>
            <person name="Almagro-Moreno S."/>
            <person name="Lopez-Perez M."/>
        </authorList>
    </citation>
    <scope>NUCLEOTIDE SEQUENCE [LARGE SCALE GENOMIC DNA]</scope>
    <source>
        <strain evidence="8">MCMED-G41</strain>
    </source>
</reference>
<dbReference type="EMBL" id="JACETL010000006">
    <property type="protein sequence ID" value="MBA4692335.1"/>
    <property type="molecule type" value="Genomic_DNA"/>
</dbReference>
<dbReference type="PIRSF" id="PIRSF000193">
    <property type="entry name" value="Pyrrol-5-carb_rd"/>
    <property type="match status" value="1"/>
</dbReference>
<evidence type="ECO:0000259" key="7">
    <source>
        <dbReference type="Pfam" id="PF14748"/>
    </source>
</evidence>
<dbReference type="GO" id="GO:0055129">
    <property type="term" value="P:L-proline biosynthetic process"/>
    <property type="evidence" value="ECO:0007669"/>
    <property type="project" value="UniProtKB-UniRule"/>
</dbReference>
<dbReference type="InterPro" id="IPR029036">
    <property type="entry name" value="P5CR_dimer"/>
</dbReference>
<dbReference type="GO" id="GO:0005737">
    <property type="term" value="C:cytoplasm"/>
    <property type="evidence" value="ECO:0007669"/>
    <property type="project" value="UniProtKB-SubCell"/>
</dbReference>
<evidence type="ECO:0000313" key="9">
    <source>
        <dbReference type="Proteomes" id="UP000551848"/>
    </source>
</evidence>
<keyword evidence="3 4" id="KW-0560">Oxidoreductase</keyword>
<comment type="catalytic activity">
    <reaction evidence="4">
        <text>L-proline + NAD(+) = (S)-1-pyrroline-5-carboxylate + NADH + 2 H(+)</text>
        <dbReference type="Rhea" id="RHEA:14105"/>
        <dbReference type="ChEBI" id="CHEBI:15378"/>
        <dbReference type="ChEBI" id="CHEBI:17388"/>
        <dbReference type="ChEBI" id="CHEBI:57540"/>
        <dbReference type="ChEBI" id="CHEBI:57945"/>
        <dbReference type="ChEBI" id="CHEBI:60039"/>
        <dbReference type="EC" id="1.5.1.2"/>
    </reaction>
</comment>
<evidence type="ECO:0000256" key="5">
    <source>
        <dbReference type="PIRSR" id="PIRSR000193-1"/>
    </source>
</evidence>
<dbReference type="HAMAP" id="MF_01925">
    <property type="entry name" value="P5C_reductase"/>
    <property type="match status" value="1"/>
</dbReference>
<comment type="function">
    <text evidence="4">Catalyzes the reduction of 1-pyrroline-5-carboxylate (PCA) to L-proline.</text>
</comment>
<dbReference type="InterPro" id="IPR008927">
    <property type="entry name" value="6-PGluconate_DH-like_C_sf"/>
</dbReference>
<evidence type="ECO:0000313" key="8">
    <source>
        <dbReference type="EMBL" id="MBA4692335.1"/>
    </source>
</evidence>
<feature type="domain" description="Pyrroline-5-carboxylate reductase dimerisation" evidence="7">
    <location>
        <begin position="153"/>
        <end position="255"/>
    </location>
</feature>
<accession>A0A838Y0J2</accession>
<organism evidence="8 9">
    <name type="scientific">SAR86 cluster bacterium</name>
    <dbReference type="NCBI Taxonomy" id="2030880"/>
    <lineage>
        <taxon>Bacteria</taxon>
        <taxon>Pseudomonadati</taxon>
        <taxon>Pseudomonadota</taxon>
        <taxon>Gammaproteobacteria</taxon>
        <taxon>SAR86 cluster</taxon>
    </lineage>
</organism>
<dbReference type="UniPathway" id="UPA00098">
    <property type="reaction ID" value="UER00361"/>
</dbReference>
<dbReference type="GO" id="GO:0004735">
    <property type="term" value="F:pyrroline-5-carboxylate reductase activity"/>
    <property type="evidence" value="ECO:0007669"/>
    <property type="project" value="UniProtKB-UniRule"/>
</dbReference>
<comment type="subcellular location">
    <subcellularLocation>
        <location evidence="4">Cytoplasm</location>
    </subcellularLocation>
</comment>
<comment type="similarity">
    <text evidence="1 4">Belongs to the pyrroline-5-carboxylate reductase family.</text>
</comment>
<dbReference type="Gene3D" id="1.10.3730.10">
    <property type="entry name" value="ProC C-terminal domain-like"/>
    <property type="match status" value="1"/>
</dbReference>
<evidence type="ECO:0000256" key="3">
    <source>
        <dbReference type="ARBA" id="ARBA00023002"/>
    </source>
</evidence>
<evidence type="ECO:0000256" key="1">
    <source>
        <dbReference type="ARBA" id="ARBA00005525"/>
    </source>
</evidence>
<dbReference type="PANTHER" id="PTHR11645">
    <property type="entry name" value="PYRROLINE-5-CARBOXYLATE REDUCTASE"/>
    <property type="match status" value="1"/>
</dbReference>
<gene>
    <name evidence="4" type="primary">proC</name>
    <name evidence="8" type="ORF">H2072_01150</name>
</gene>